<feature type="domain" description="DUF4190" evidence="2">
    <location>
        <begin position="47"/>
        <end position="107"/>
    </location>
</feature>
<organism evidence="3">
    <name type="scientific">marine metagenome</name>
    <dbReference type="NCBI Taxonomy" id="408172"/>
    <lineage>
        <taxon>unclassified sequences</taxon>
        <taxon>metagenomes</taxon>
        <taxon>ecological metagenomes</taxon>
    </lineage>
</organism>
<dbReference type="InterPro" id="IPR025241">
    <property type="entry name" value="DUF4190"/>
</dbReference>
<dbReference type="AlphaFoldDB" id="A0A382TJD1"/>
<evidence type="ECO:0000259" key="2">
    <source>
        <dbReference type="Pfam" id="PF13828"/>
    </source>
</evidence>
<evidence type="ECO:0000256" key="1">
    <source>
        <dbReference type="SAM" id="Phobius"/>
    </source>
</evidence>
<keyword evidence="1" id="KW-0472">Membrane</keyword>
<evidence type="ECO:0000313" key="3">
    <source>
        <dbReference type="EMBL" id="SVD21882.1"/>
    </source>
</evidence>
<proteinExistence type="predicted"/>
<reference evidence="3" key="1">
    <citation type="submission" date="2018-05" db="EMBL/GenBank/DDBJ databases">
        <authorList>
            <person name="Lanie J.A."/>
            <person name="Ng W.-L."/>
            <person name="Kazmierczak K.M."/>
            <person name="Andrzejewski T.M."/>
            <person name="Davidsen T.M."/>
            <person name="Wayne K.J."/>
            <person name="Tettelin H."/>
            <person name="Glass J.I."/>
            <person name="Rusch D."/>
            <person name="Podicherti R."/>
            <person name="Tsui H.-C.T."/>
            <person name="Winkler M.E."/>
        </authorList>
    </citation>
    <scope>NUCLEOTIDE SEQUENCE</scope>
</reference>
<accession>A0A382TJD1</accession>
<keyword evidence="1" id="KW-0812">Transmembrane</keyword>
<dbReference type="Pfam" id="PF13828">
    <property type="entry name" value="DUF4190"/>
    <property type="match status" value="1"/>
</dbReference>
<feature type="transmembrane region" description="Helical" evidence="1">
    <location>
        <begin position="46"/>
        <end position="70"/>
    </location>
</feature>
<keyword evidence="1" id="KW-1133">Transmembrane helix</keyword>
<feature type="transmembrane region" description="Helical" evidence="1">
    <location>
        <begin position="90"/>
        <end position="115"/>
    </location>
</feature>
<gene>
    <name evidence="3" type="ORF">METZ01_LOCUS374736</name>
</gene>
<name>A0A382TJD1_9ZZZZ</name>
<sequence>MVTENPTLIEDPPTLDYPDRGESEVVTEEDTPATQVAKVGEVRVSALSILCMLSALLGFLFFPALAALPLGIVALKRIDESDGALEGRHLAITGLCISVVALAAWLALITAGWVASKLLGDFLALF</sequence>
<dbReference type="EMBL" id="UINC01136864">
    <property type="protein sequence ID" value="SVD21882.1"/>
    <property type="molecule type" value="Genomic_DNA"/>
</dbReference>
<protein>
    <recommendedName>
        <fullName evidence="2">DUF4190 domain-containing protein</fullName>
    </recommendedName>
</protein>